<evidence type="ECO:0000313" key="1">
    <source>
        <dbReference type="EMBL" id="CAK9084392.1"/>
    </source>
</evidence>
<name>A0ABP0Q830_9DINO</name>
<sequence length="53" mass="5926">MASEPPRGPQWSTRTAGSLQLFIRLGRWLDARDHGRGLLRSTGEQNLACHRPA</sequence>
<reference evidence="1 2" key="1">
    <citation type="submission" date="2024-02" db="EMBL/GenBank/DDBJ databases">
        <authorList>
            <person name="Chen Y."/>
            <person name="Shah S."/>
            <person name="Dougan E. K."/>
            <person name="Thang M."/>
            <person name="Chan C."/>
        </authorList>
    </citation>
    <scope>NUCLEOTIDE SEQUENCE [LARGE SCALE GENOMIC DNA]</scope>
</reference>
<keyword evidence="2" id="KW-1185">Reference proteome</keyword>
<protein>
    <submittedName>
        <fullName evidence="1">Uncharacterized protein</fullName>
    </submittedName>
</protein>
<organism evidence="1 2">
    <name type="scientific">Durusdinium trenchii</name>
    <dbReference type="NCBI Taxonomy" id="1381693"/>
    <lineage>
        <taxon>Eukaryota</taxon>
        <taxon>Sar</taxon>
        <taxon>Alveolata</taxon>
        <taxon>Dinophyceae</taxon>
        <taxon>Suessiales</taxon>
        <taxon>Symbiodiniaceae</taxon>
        <taxon>Durusdinium</taxon>
    </lineage>
</organism>
<evidence type="ECO:0000313" key="2">
    <source>
        <dbReference type="Proteomes" id="UP001642484"/>
    </source>
</evidence>
<comment type="caution">
    <text evidence="1">The sequence shown here is derived from an EMBL/GenBank/DDBJ whole genome shotgun (WGS) entry which is preliminary data.</text>
</comment>
<dbReference type="EMBL" id="CAXAMN010024176">
    <property type="protein sequence ID" value="CAK9084392.1"/>
    <property type="molecule type" value="Genomic_DNA"/>
</dbReference>
<gene>
    <name evidence="1" type="ORF">CCMP2556_LOCUS41055</name>
</gene>
<dbReference type="Proteomes" id="UP001642484">
    <property type="component" value="Unassembled WGS sequence"/>
</dbReference>
<proteinExistence type="predicted"/>
<accession>A0ABP0Q830</accession>